<dbReference type="Proteomes" id="UP001246244">
    <property type="component" value="Unassembled WGS sequence"/>
</dbReference>
<dbReference type="PANTHER" id="PTHR39085">
    <property type="entry name" value="SLL0924 PROTEIN"/>
    <property type="match status" value="1"/>
</dbReference>
<evidence type="ECO:0000313" key="3">
    <source>
        <dbReference type="Proteomes" id="UP001246244"/>
    </source>
</evidence>
<dbReference type="Pfam" id="PF09988">
    <property type="entry name" value="DUF2227"/>
    <property type="match status" value="1"/>
</dbReference>
<protein>
    <submittedName>
        <fullName evidence="2">DUF2227 family putative metal-binding protein</fullName>
    </submittedName>
</protein>
<keyword evidence="1" id="KW-0812">Transmembrane</keyword>
<keyword evidence="1" id="KW-1133">Transmembrane helix</keyword>
<proteinExistence type="predicted"/>
<comment type="caution">
    <text evidence="2">The sequence shown here is derived from an EMBL/GenBank/DDBJ whole genome shotgun (WGS) entry which is preliminary data.</text>
</comment>
<keyword evidence="1" id="KW-0472">Membrane</keyword>
<dbReference type="EMBL" id="JAVKPK010000067">
    <property type="protein sequence ID" value="MDR7666775.1"/>
    <property type="molecule type" value="Genomic_DNA"/>
</dbReference>
<name>A0ABU2D474_9EURY</name>
<sequence length="125" mass="14518">MPNAETHEKIGLGILCLGVPCLVFKSDISSLYMFMISTEFWIGTYYVNPDLDTNSRCRKRWGCLKFIWKSFKHRGVLHNPYLWISIFFVAKELDLEIWVIGIVASSLIHILTDMVGDKTRRIYQG</sequence>
<dbReference type="InterPro" id="IPR019250">
    <property type="entry name" value="DUF2227_metal-bd"/>
</dbReference>
<evidence type="ECO:0000313" key="2">
    <source>
        <dbReference type="EMBL" id="MDR7666775.1"/>
    </source>
</evidence>
<evidence type="ECO:0000256" key="1">
    <source>
        <dbReference type="SAM" id="Phobius"/>
    </source>
</evidence>
<organism evidence="2 3">
    <name type="scientific">Methanosarcina baikalica</name>
    <dbReference type="NCBI Taxonomy" id="3073890"/>
    <lineage>
        <taxon>Archaea</taxon>
        <taxon>Methanobacteriati</taxon>
        <taxon>Methanobacteriota</taxon>
        <taxon>Stenosarchaea group</taxon>
        <taxon>Methanomicrobia</taxon>
        <taxon>Methanosarcinales</taxon>
        <taxon>Methanosarcinaceae</taxon>
        <taxon>Methanosarcina</taxon>
    </lineage>
</organism>
<reference evidence="3" key="1">
    <citation type="submission" date="2023-07" db="EMBL/GenBank/DDBJ databases">
        <title>Whole-genome sequencing of a new Methanosarcina sp. Z-7115.</title>
        <authorList>
            <person name="Zhilina T.N."/>
            <person name="Merkel A.Y."/>
        </authorList>
    </citation>
    <scope>NUCLEOTIDE SEQUENCE [LARGE SCALE GENOMIC DNA]</scope>
    <source>
        <strain evidence="3">Z-7115</strain>
    </source>
</reference>
<dbReference type="RefSeq" id="WP_310576804.1">
    <property type="nucleotide sequence ID" value="NZ_JAVKPK010000067.1"/>
</dbReference>
<feature type="transmembrane region" description="Helical" evidence="1">
    <location>
        <begin position="12"/>
        <end position="35"/>
    </location>
</feature>
<dbReference type="PANTHER" id="PTHR39085:SF1">
    <property type="entry name" value="SLL0924 PROTEIN"/>
    <property type="match status" value="1"/>
</dbReference>
<keyword evidence="3" id="KW-1185">Reference proteome</keyword>
<gene>
    <name evidence="2" type="ORF">RG963_13495</name>
</gene>
<accession>A0ABU2D474</accession>